<reference evidence="5 6" key="1">
    <citation type="journal article" date="2018" name="Gigascience">
        <title>Genomes of trombidid mites reveal novel predicted allergens and laterally-transferred genes associated with secondary metabolism.</title>
        <authorList>
            <person name="Dong X."/>
            <person name="Chaisiri K."/>
            <person name="Xia D."/>
            <person name="Armstrong S.D."/>
            <person name="Fang Y."/>
            <person name="Donnelly M.J."/>
            <person name="Kadowaki T."/>
            <person name="McGarry J.W."/>
            <person name="Darby A.C."/>
            <person name="Makepeace B.L."/>
        </authorList>
    </citation>
    <scope>NUCLEOTIDE SEQUENCE [LARGE SCALE GENOMIC DNA]</scope>
    <source>
        <strain evidence="5">UoL-WK</strain>
    </source>
</reference>
<dbReference type="Gene3D" id="1.10.10.60">
    <property type="entry name" value="Homeodomain-like"/>
    <property type="match status" value="1"/>
</dbReference>
<dbReference type="InterPro" id="IPR001356">
    <property type="entry name" value="HD"/>
</dbReference>
<protein>
    <submittedName>
        <fullName evidence="5">Homeobox domain-containing protein-like protein</fullName>
    </submittedName>
</protein>
<evidence type="ECO:0000256" key="1">
    <source>
        <dbReference type="ARBA" id="ARBA00004123"/>
    </source>
</evidence>
<keyword evidence="2 5" id="KW-0238">DNA-binding</keyword>
<dbReference type="AlphaFoldDB" id="A0A443Q6K9"/>
<sequence>MTDLSQGNISVYLRGKHVSEKVRNLIYLWNLKCRSNPERLMKFMNIIDEKEFFEDFFHIYPHPNWEKRELIAEACNIRLSTFVGRKLSKKETVTPRSIEKWFLNTRQQRGKTSLEKEYNEEFEEFS</sequence>
<keyword evidence="6" id="KW-1185">Reference proteome</keyword>
<keyword evidence="2 5" id="KW-0371">Homeobox</keyword>
<dbReference type="PANTHER" id="PTHR14618:SF0">
    <property type="entry name" value="HOMEOBOX-CONTAINING PROTEIN 1"/>
    <property type="match status" value="1"/>
</dbReference>
<evidence type="ECO:0000313" key="6">
    <source>
        <dbReference type="Proteomes" id="UP000285301"/>
    </source>
</evidence>
<evidence type="ECO:0000259" key="4">
    <source>
        <dbReference type="PROSITE" id="PS51936"/>
    </source>
</evidence>
<dbReference type="EMBL" id="NCKU01019848">
    <property type="protein sequence ID" value="RWR98670.1"/>
    <property type="molecule type" value="Genomic_DNA"/>
</dbReference>
<dbReference type="PROSITE" id="PS51936">
    <property type="entry name" value="POU_4"/>
    <property type="match status" value="1"/>
</dbReference>
<keyword evidence="2" id="KW-0539">Nucleus</keyword>
<dbReference type="Proteomes" id="UP000285301">
    <property type="component" value="Unassembled WGS sequence"/>
</dbReference>
<evidence type="ECO:0000313" key="5">
    <source>
        <dbReference type="EMBL" id="RWR98670.1"/>
    </source>
</evidence>
<organism evidence="5 6">
    <name type="scientific">Dinothrombium tinctorium</name>
    <dbReference type="NCBI Taxonomy" id="1965070"/>
    <lineage>
        <taxon>Eukaryota</taxon>
        <taxon>Metazoa</taxon>
        <taxon>Ecdysozoa</taxon>
        <taxon>Arthropoda</taxon>
        <taxon>Chelicerata</taxon>
        <taxon>Arachnida</taxon>
        <taxon>Acari</taxon>
        <taxon>Acariformes</taxon>
        <taxon>Trombidiformes</taxon>
        <taxon>Prostigmata</taxon>
        <taxon>Anystina</taxon>
        <taxon>Parasitengona</taxon>
        <taxon>Trombidioidea</taxon>
        <taxon>Trombidiidae</taxon>
        <taxon>Dinothrombium</taxon>
    </lineage>
</organism>
<accession>A0A443Q6K9</accession>
<name>A0A443Q6K9_9ACAR</name>
<dbReference type="PANTHER" id="PTHR14618">
    <property type="entry name" value="HOMEODOX-CONTAINING PROTEIN 1 HMBOX1"/>
    <property type="match status" value="1"/>
</dbReference>
<dbReference type="GO" id="GO:0005634">
    <property type="term" value="C:nucleus"/>
    <property type="evidence" value="ECO:0007669"/>
    <property type="project" value="UniProtKB-SubCell"/>
</dbReference>
<gene>
    <name evidence="5" type="ORF">B4U79_19246</name>
</gene>
<dbReference type="OrthoDB" id="5856131at2759"/>
<feature type="DNA-binding region" description="Homeobox" evidence="2">
    <location>
        <begin position="55"/>
        <end position="113"/>
    </location>
</feature>
<dbReference type="SUPFAM" id="SSF46689">
    <property type="entry name" value="Homeodomain-like"/>
    <property type="match status" value="1"/>
</dbReference>
<evidence type="ECO:0000259" key="3">
    <source>
        <dbReference type="PROSITE" id="PS50071"/>
    </source>
</evidence>
<dbReference type="STRING" id="1965070.A0A443Q6K9"/>
<feature type="non-terminal residue" evidence="5">
    <location>
        <position position="126"/>
    </location>
</feature>
<feature type="domain" description="Homeobox" evidence="3">
    <location>
        <begin position="53"/>
        <end position="112"/>
    </location>
</feature>
<comment type="subcellular location">
    <subcellularLocation>
        <location evidence="1 2">Nucleus</location>
    </subcellularLocation>
</comment>
<comment type="caution">
    <text evidence="5">The sequence shown here is derived from an EMBL/GenBank/DDBJ whole genome shotgun (WGS) entry which is preliminary data.</text>
</comment>
<dbReference type="GO" id="GO:0003691">
    <property type="term" value="F:double-stranded telomeric DNA binding"/>
    <property type="evidence" value="ECO:0007669"/>
    <property type="project" value="InterPro"/>
</dbReference>
<dbReference type="InterPro" id="IPR044869">
    <property type="entry name" value="HNF-1_POU"/>
</dbReference>
<dbReference type="CDD" id="cd00086">
    <property type="entry name" value="homeodomain"/>
    <property type="match status" value="1"/>
</dbReference>
<evidence type="ECO:0000256" key="2">
    <source>
        <dbReference type="PROSITE-ProRule" id="PRU00108"/>
    </source>
</evidence>
<dbReference type="InterPro" id="IPR040363">
    <property type="entry name" value="HMBOX1"/>
</dbReference>
<feature type="domain" description="POU-specific atypical" evidence="4">
    <location>
        <begin position="1"/>
        <end position="46"/>
    </location>
</feature>
<dbReference type="InterPro" id="IPR009057">
    <property type="entry name" value="Homeodomain-like_sf"/>
</dbReference>
<proteinExistence type="predicted"/>
<dbReference type="PROSITE" id="PS50071">
    <property type="entry name" value="HOMEOBOX_2"/>
    <property type="match status" value="1"/>
</dbReference>